<dbReference type="Pfam" id="PF00651">
    <property type="entry name" value="BTB"/>
    <property type="match status" value="1"/>
</dbReference>
<evidence type="ECO:0000259" key="1">
    <source>
        <dbReference type="PROSITE" id="PS50097"/>
    </source>
</evidence>
<evidence type="ECO:0000313" key="3">
    <source>
        <dbReference type="Proteomes" id="UP000053766"/>
    </source>
</evidence>
<dbReference type="PANTHER" id="PTHR22744:SF14">
    <property type="entry name" value="BTB DOMAIN-CONTAINING PROTEIN-RELATED"/>
    <property type="match status" value="1"/>
</dbReference>
<dbReference type="Proteomes" id="UP000053766">
    <property type="component" value="Unassembled WGS sequence"/>
</dbReference>
<evidence type="ECO:0000313" key="2">
    <source>
        <dbReference type="EMBL" id="KJH53550.1"/>
    </source>
</evidence>
<gene>
    <name evidence="2" type="ORF">DICVIV_00295</name>
</gene>
<proteinExistence type="predicted"/>
<dbReference type="InterPro" id="IPR011333">
    <property type="entry name" value="SKP1/BTB/POZ_sf"/>
</dbReference>
<accession>A0A0D8Y9X2</accession>
<dbReference type="PANTHER" id="PTHR22744">
    <property type="entry name" value="HELIX LOOP HELIX PROTEIN 21-RELATED"/>
    <property type="match status" value="1"/>
</dbReference>
<name>A0A0D8Y9X2_DICVI</name>
<dbReference type="AlphaFoldDB" id="A0A0D8Y9X2"/>
<reference evidence="2 3" key="1">
    <citation type="submission" date="2013-11" db="EMBL/GenBank/DDBJ databases">
        <title>Draft genome of the bovine lungworm Dictyocaulus viviparus.</title>
        <authorList>
            <person name="Mitreva M."/>
        </authorList>
    </citation>
    <scope>NUCLEOTIDE SEQUENCE [LARGE SCALE GENOMIC DNA]</scope>
    <source>
        <strain evidence="2 3">HannoverDv2000</strain>
    </source>
</reference>
<protein>
    <submittedName>
        <fullName evidence="2">BTB/POZ domain protein</fullName>
    </submittedName>
</protein>
<feature type="domain" description="BTB" evidence="1">
    <location>
        <begin position="211"/>
        <end position="280"/>
    </location>
</feature>
<reference evidence="3" key="2">
    <citation type="journal article" date="2016" name="Sci. Rep.">
        <title>Dictyocaulus viviparus genome, variome and transcriptome elucidate lungworm biology and support future intervention.</title>
        <authorList>
            <person name="McNulty S.N."/>
            <person name="Strube C."/>
            <person name="Rosa B.A."/>
            <person name="Martin J.C."/>
            <person name="Tyagi R."/>
            <person name="Choi Y.J."/>
            <person name="Wang Q."/>
            <person name="Hallsworth Pepin K."/>
            <person name="Zhang X."/>
            <person name="Ozersky P."/>
            <person name="Wilson R.K."/>
            <person name="Sternberg P.W."/>
            <person name="Gasser R.B."/>
            <person name="Mitreva M."/>
        </authorList>
    </citation>
    <scope>NUCLEOTIDE SEQUENCE [LARGE SCALE GENOMIC DNA]</scope>
    <source>
        <strain evidence="3">HannoverDv2000</strain>
    </source>
</reference>
<organism evidence="2 3">
    <name type="scientific">Dictyocaulus viviparus</name>
    <name type="common">Bovine lungworm</name>
    <dbReference type="NCBI Taxonomy" id="29172"/>
    <lineage>
        <taxon>Eukaryota</taxon>
        <taxon>Metazoa</taxon>
        <taxon>Ecdysozoa</taxon>
        <taxon>Nematoda</taxon>
        <taxon>Chromadorea</taxon>
        <taxon>Rhabditida</taxon>
        <taxon>Rhabditina</taxon>
        <taxon>Rhabditomorpha</taxon>
        <taxon>Strongyloidea</taxon>
        <taxon>Metastrongylidae</taxon>
        <taxon>Dictyocaulus</taxon>
    </lineage>
</organism>
<dbReference type="SMART" id="SM00225">
    <property type="entry name" value="BTB"/>
    <property type="match status" value="1"/>
</dbReference>
<dbReference type="InterPro" id="IPR000210">
    <property type="entry name" value="BTB/POZ_dom"/>
</dbReference>
<sequence length="375" mass="43166">MITLTPHQEVSRNPISTEIDKPTLAAVQSDAISTSYKSTRHSSYSDLPKIRQLHLNTIFRQDVDDQQWSDPNTMSKIETSIIAGGVEWMFKLQKLMSEGSSHLGFTIVCGAKLRSTLWRINANIKLIVREKDCEKFVERYYPSSEFMFACRTLADMIPWEEINTDLSLSNRPDTKSPIVLTFELEIDITKSYGFRRRAEYEYSFYEPSLETDMVLVIENKHLFVNATYLSMLSPFFRSLKASPSHDSYEEIQKETIMDVSVEEFLVLLHAVYPSQRPVTVDNVETLLKLADRYCFECILIKCEDFLISPPADEIDIFKRLEWASNYAMADLQDHCVSKLNDVSDVAAVKKTLLYGNLSHETRKLLLDLMLKFSNA</sequence>
<keyword evidence="3" id="KW-1185">Reference proteome</keyword>
<dbReference type="SUPFAM" id="SSF54695">
    <property type="entry name" value="POZ domain"/>
    <property type="match status" value="1"/>
</dbReference>
<dbReference type="EMBL" id="KN716151">
    <property type="protein sequence ID" value="KJH53550.1"/>
    <property type="molecule type" value="Genomic_DNA"/>
</dbReference>
<dbReference type="PROSITE" id="PS50097">
    <property type="entry name" value="BTB"/>
    <property type="match status" value="1"/>
</dbReference>
<dbReference type="STRING" id="29172.A0A0D8Y9X2"/>
<dbReference type="OrthoDB" id="5809990at2759"/>
<dbReference type="Gene3D" id="3.30.710.10">
    <property type="entry name" value="Potassium Channel Kv1.1, Chain A"/>
    <property type="match status" value="1"/>
</dbReference>
<dbReference type="CDD" id="cd18186">
    <property type="entry name" value="BTB_POZ_ZBTB_KLHL-like"/>
    <property type="match status" value="1"/>
</dbReference>